<accession>A0A7W2I806</accession>
<dbReference type="Pfam" id="PF01965">
    <property type="entry name" value="DJ-1_PfpI"/>
    <property type="match status" value="1"/>
</dbReference>
<comment type="caution">
    <text evidence="2">The sequence shown here is derived from an EMBL/GenBank/DDBJ whole genome shotgun (WGS) entry which is preliminary data.</text>
</comment>
<evidence type="ECO:0000313" key="3">
    <source>
        <dbReference type="Proteomes" id="UP000566711"/>
    </source>
</evidence>
<dbReference type="CDD" id="cd03139">
    <property type="entry name" value="GATase1_PfpI_2"/>
    <property type="match status" value="1"/>
</dbReference>
<dbReference type="InterPro" id="IPR002818">
    <property type="entry name" value="DJ-1/PfpI"/>
</dbReference>
<reference evidence="2 3" key="1">
    <citation type="submission" date="2020-07" db="EMBL/GenBank/DDBJ databases">
        <title>Novel species isolated from subtropical streams in China.</title>
        <authorList>
            <person name="Lu H."/>
        </authorList>
    </citation>
    <scope>NUCLEOTIDE SEQUENCE [LARGE SCALE GENOMIC DNA]</scope>
    <source>
        <strain evidence="2 3">FT3S</strain>
    </source>
</reference>
<protein>
    <submittedName>
        <fullName evidence="2">DJ-1/PfpI family protein</fullName>
    </submittedName>
</protein>
<proteinExistence type="predicted"/>
<dbReference type="RefSeq" id="WP_182219370.1">
    <property type="nucleotide sequence ID" value="NZ_JACEZS010000015.1"/>
</dbReference>
<dbReference type="Gene3D" id="3.40.50.880">
    <property type="match status" value="1"/>
</dbReference>
<dbReference type="PANTHER" id="PTHR43130">
    <property type="entry name" value="ARAC-FAMILY TRANSCRIPTIONAL REGULATOR"/>
    <property type="match status" value="1"/>
</dbReference>
<dbReference type="InterPro" id="IPR029062">
    <property type="entry name" value="Class_I_gatase-like"/>
</dbReference>
<name>A0A7W2I806_9BURK</name>
<dbReference type="AlphaFoldDB" id="A0A7W2I806"/>
<evidence type="ECO:0000313" key="2">
    <source>
        <dbReference type="EMBL" id="MBA5607142.1"/>
    </source>
</evidence>
<evidence type="ECO:0000259" key="1">
    <source>
        <dbReference type="Pfam" id="PF01965"/>
    </source>
</evidence>
<dbReference type="InterPro" id="IPR052158">
    <property type="entry name" value="INH-QAR"/>
</dbReference>
<dbReference type="GO" id="GO:0006355">
    <property type="term" value="P:regulation of DNA-templated transcription"/>
    <property type="evidence" value="ECO:0007669"/>
    <property type="project" value="TreeGrafter"/>
</dbReference>
<dbReference type="SUPFAM" id="SSF52317">
    <property type="entry name" value="Class I glutamine amidotransferase-like"/>
    <property type="match status" value="1"/>
</dbReference>
<sequence length="199" mass="21616">MTRTIGIFVFDDVEVLDFAGPYEVFTSATRVSSRLVPGTPPPFKVVTIGRHKAMLRARAGLSVFPEAEFDDASAIDVLIVPGGDVTAELGKPDVQAWIAAMAGRCELVASVCTGALLLAQAGLLNGREATTHWADVAQLRELFPQVRVREERRWIDAGDIVTSGGISAGIDMSLHLVERLAGRELALETAHQMEYDWRN</sequence>
<gene>
    <name evidence="2" type="ORF">H3H36_17435</name>
</gene>
<keyword evidence="3" id="KW-1185">Reference proteome</keyword>
<dbReference type="Proteomes" id="UP000566711">
    <property type="component" value="Unassembled WGS sequence"/>
</dbReference>
<organism evidence="2 3">
    <name type="scientific">Rugamonas fusca</name>
    <dbReference type="NCBI Taxonomy" id="2758568"/>
    <lineage>
        <taxon>Bacteria</taxon>
        <taxon>Pseudomonadati</taxon>
        <taxon>Pseudomonadota</taxon>
        <taxon>Betaproteobacteria</taxon>
        <taxon>Burkholderiales</taxon>
        <taxon>Oxalobacteraceae</taxon>
        <taxon>Telluria group</taxon>
        <taxon>Rugamonas</taxon>
    </lineage>
</organism>
<dbReference type="PANTHER" id="PTHR43130:SF14">
    <property type="entry name" value="DJ-1_PFPI DOMAIN-CONTAINING PROTEIN"/>
    <property type="match status" value="1"/>
</dbReference>
<feature type="domain" description="DJ-1/PfpI" evidence="1">
    <location>
        <begin position="5"/>
        <end position="178"/>
    </location>
</feature>
<dbReference type="EMBL" id="JACEZS010000015">
    <property type="protein sequence ID" value="MBA5607142.1"/>
    <property type="molecule type" value="Genomic_DNA"/>
</dbReference>